<dbReference type="Proteomes" id="UP000238532">
    <property type="component" value="Unassembled WGS sequence"/>
</dbReference>
<keyword evidence="2" id="KW-0175">Coiled coil</keyword>
<dbReference type="InterPro" id="IPR010090">
    <property type="entry name" value="Phage_tape_meas"/>
</dbReference>
<feature type="transmembrane region" description="Helical" evidence="3">
    <location>
        <begin position="619"/>
        <end position="637"/>
    </location>
</feature>
<evidence type="ECO:0000313" key="5">
    <source>
        <dbReference type="EMBL" id="PRJ58449.1"/>
    </source>
</evidence>
<feature type="coiled-coil region" evidence="2">
    <location>
        <begin position="98"/>
        <end position="191"/>
    </location>
</feature>
<feature type="transmembrane region" description="Helical" evidence="3">
    <location>
        <begin position="561"/>
        <end position="584"/>
    </location>
</feature>
<dbReference type="NCBIfam" id="TIGR01760">
    <property type="entry name" value="tape_meas_TP901"/>
    <property type="match status" value="1"/>
</dbReference>
<reference evidence="5 6" key="1">
    <citation type="submission" date="2017-04" db="EMBL/GenBank/DDBJ databases">
        <title>Haemophilus influenzae in COPD genome sequencing project.</title>
        <authorList>
            <person name="Murphy T.F."/>
            <person name="Kong Y."/>
            <person name="Nadendla S."/>
            <person name="Tettelin H."/>
            <person name="Pettigrew M."/>
        </authorList>
    </citation>
    <scope>NUCLEOTIDE SEQUENCE [LARGE SCALE GENOMIC DNA]</scope>
    <source>
        <strain evidence="5 6">56P127H1</strain>
    </source>
</reference>
<keyword evidence="3" id="KW-0812">Transmembrane</keyword>
<name>A0A2S9RNA5_HAEIF</name>
<dbReference type="PANTHER" id="PTHR37813:SF1">
    <property type="entry name" value="FELS-2 PROPHAGE PROTEIN"/>
    <property type="match status" value="1"/>
</dbReference>
<dbReference type="PANTHER" id="PTHR37813">
    <property type="entry name" value="FELS-2 PROPHAGE PROTEIN"/>
    <property type="match status" value="1"/>
</dbReference>
<keyword evidence="3" id="KW-1133">Transmembrane helix</keyword>
<dbReference type="EMBL" id="NEBY01000303">
    <property type="protein sequence ID" value="PRJ58449.1"/>
    <property type="molecule type" value="Genomic_DNA"/>
</dbReference>
<sequence>MSKDLKIQVLLSAMDKLTAPFKSAQKATQQLSSTLYESKTKLRSLSKEYNQNELQIKKYRETLNPLKAKLAENTQALSKAYAEVRRMESALKNMPKPTEGFSNKLNQTKKNVAKLQAEQEKMVSKLKNTRSEFNRNGISAATLGQRQRDLQNQIKGANKEIDQQRNKLSRLNEKTRQKHNYTQRVDRLRTKAEQYANIGGRALATHSMMKEQVAKPVAAFAQAEVATTNLKVTMMDKDGKVSSNFEKINKLATNLGDKLPGTTADFQDLMTMLVRQGMSAETILGGTGEATAYLSVQLEMPPKQAAEFAAKMQDATRTTEKDMMGLMDVIQKGFYAGVDPTNMLGAFKNLGSAMDTIKMKGLDGAKKLAPFVAMFDQAGMDGSASGNAMRKVLQKGMKYGDIQATLNKLRKKGILKSKINLDFTNGKGEFGGFDKLFSELEKLKKLDTAERIKVIEGVFGNDAEVNQVVSTLIEKGKAGYEEFTQKMEKQADLRKRVDEQLGTLTNIWEATTGTFTNLLAEIGATIAPQLKQLSTELGEITEKVKNWVKANPELTGTLIKIAAFLTAVVGITGALASAFSFLLFPIGRAALFLGSLGKTIISIIPNILAFSAALLTNPLTWIVLGIGAVIAAIVLLVKHWDIVKEAFSTGWSWVCDMFNTGWENIKGFFTSGIGNISATILNWSPIGLFNTAFSQVLSWFGVDLPNNFTNFGSKVISAFGDGVSKTFETVKNGIMNTVNWIKEKFGFSKDTEKQIEQTKQNIANVTNNAENNVPNINKWSGGYAGNGGKFEPKGIFHGGKYVMTKEATSRLGVNTLNALNYGKQALIAGGLGISVATAAPVQVDTRAPISARPMMTQTSQPMSVNITIHAAQGMDERAIAQQVAKEIQRIENQRQARARSSMWDRA</sequence>
<comment type="caution">
    <text evidence="5">The sequence shown here is derived from an EMBL/GenBank/DDBJ whole genome shotgun (WGS) entry which is preliminary data.</text>
</comment>
<organism evidence="5 6">
    <name type="scientific">Haemophilus influenzae</name>
    <dbReference type="NCBI Taxonomy" id="727"/>
    <lineage>
        <taxon>Bacteria</taxon>
        <taxon>Pseudomonadati</taxon>
        <taxon>Pseudomonadota</taxon>
        <taxon>Gammaproteobacteria</taxon>
        <taxon>Pasteurellales</taxon>
        <taxon>Pasteurellaceae</taxon>
        <taxon>Haemophilus</taxon>
    </lineage>
</organism>
<gene>
    <name evidence="5" type="primary">smc</name>
    <name evidence="5" type="ORF">BV102_01549</name>
</gene>
<evidence type="ECO:0000256" key="2">
    <source>
        <dbReference type="SAM" id="Coils"/>
    </source>
</evidence>
<feature type="transmembrane region" description="Helical" evidence="3">
    <location>
        <begin position="591"/>
        <end position="613"/>
    </location>
</feature>
<evidence type="ECO:0000256" key="1">
    <source>
        <dbReference type="ARBA" id="ARBA00022612"/>
    </source>
</evidence>
<proteinExistence type="predicted"/>
<dbReference type="Pfam" id="PF10145">
    <property type="entry name" value="PhageMin_Tail"/>
    <property type="match status" value="1"/>
</dbReference>
<evidence type="ECO:0000313" key="6">
    <source>
        <dbReference type="Proteomes" id="UP000238532"/>
    </source>
</evidence>
<protein>
    <submittedName>
        <fullName evidence="5">Chromosome partition protein Smc</fullName>
    </submittedName>
</protein>
<evidence type="ECO:0000259" key="4">
    <source>
        <dbReference type="Pfam" id="PF10145"/>
    </source>
</evidence>
<keyword evidence="1" id="KW-1188">Viral release from host cell</keyword>
<feature type="domain" description="Phage tail tape measure protein" evidence="4">
    <location>
        <begin position="250"/>
        <end position="460"/>
    </location>
</feature>
<accession>A0A2S9RNA5</accession>
<keyword evidence="3" id="KW-0472">Membrane</keyword>
<dbReference type="RefSeq" id="WP_105892052.1">
    <property type="nucleotide sequence ID" value="NZ_NEBY01000303.1"/>
</dbReference>
<evidence type="ECO:0000256" key="3">
    <source>
        <dbReference type="SAM" id="Phobius"/>
    </source>
</evidence>
<dbReference type="SUPFAM" id="SSF57997">
    <property type="entry name" value="Tropomyosin"/>
    <property type="match status" value="1"/>
</dbReference>
<dbReference type="AlphaFoldDB" id="A0A2S9RNA5"/>